<evidence type="ECO:0000313" key="2">
    <source>
        <dbReference type="Proteomes" id="UP001209694"/>
    </source>
</evidence>
<organism evidence="1 2">
    <name type="scientific">Leptospira levettii</name>
    <dbReference type="NCBI Taxonomy" id="2023178"/>
    <lineage>
        <taxon>Bacteria</taxon>
        <taxon>Pseudomonadati</taxon>
        <taxon>Spirochaetota</taxon>
        <taxon>Spirochaetia</taxon>
        <taxon>Leptospirales</taxon>
        <taxon>Leptospiraceae</taxon>
        <taxon>Leptospira</taxon>
    </lineage>
</organism>
<accession>A0AAW5VH40</accession>
<protein>
    <submittedName>
        <fullName evidence="1">Uncharacterized protein</fullName>
    </submittedName>
</protein>
<comment type="caution">
    <text evidence="1">The sequence shown here is derived from an EMBL/GenBank/DDBJ whole genome shotgun (WGS) entry which is preliminary data.</text>
</comment>
<dbReference type="Proteomes" id="UP001209694">
    <property type="component" value="Unassembled WGS sequence"/>
</dbReference>
<dbReference type="EMBL" id="JAMQQD010000014">
    <property type="protein sequence ID" value="MCW7517227.1"/>
    <property type="molecule type" value="Genomic_DNA"/>
</dbReference>
<evidence type="ECO:0000313" key="1">
    <source>
        <dbReference type="EMBL" id="MCW7517227.1"/>
    </source>
</evidence>
<reference evidence="1" key="1">
    <citation type="submission" date="2022-06" db="EMBL/GenBank/DDBJ databases">
        <title>Leptospira isolates from biofilms formed at urban environments.</title>
        <authorList>
            <person name="Ribeiro P.S."/>
            <person name="Sousa T."/>
            <person name="Carvalho N."/>
            <person name="Aburjaile F."/>
            <person name="Neves F."/>
            <person name="Oliveira D."/>
            <person name="Blanco L."/>
            <person name="Lima J."/>
            <person name="Costa F."/>
            <person name="Brenig B."/>
            <person name="Soares S."/>
            <person name="Ramos R."/>
            <person name="Goes-Neto A."/>
            <person name="Matiuzzi M."/>
            <person name="Azevedo V."/>
            <person name="Ristow P."/>
        </authorList>
    </citation>
    <scope>NUCLEOTIDE SEQUENCE</scope>
    <source>
        <strain evidence="1">VSF7</strain>
    </source>
</reference>
<sequence length="366" mass="43199">MRKKRKTKRIKIELQTPASKNLQDAEITNYLSRLFSYSYKLESIHNFSKEISKTEHSSNLIIFNQSFSYDHSYRNLRNSQLTENKIYSLLNIGLPFSLEPNEYIFRLRSSYVFLNRLYDAKKGDVKVGFRRTWFWNNFRNFLSNDFIETIEKYQNHEIIKKASTASKNSIKRLAEEIKTNYLLEKPAYSIRRKKKEKNSFKTTKTFLNLVNNLHRPIFAKLDENKIVFLNLDLIKKNHPNSRLVHLRQLTHENPWRILVEGTGVLLRHFLESEKRNLDNILLQAKISNEEKEAALKDLKILQEVLSTLDKLNSNNPNLPKTYHDTIKDLALIQLEKTSKDIKRRASQINQETPVKMINGSIIDIEV</sequence>
<dbReference type="AlphaFoldDB" id="A0AAW5VH40"/>
<proteinExistence type="predicted"/>
<gene>
    <name evidence="1" type="ORF">ND810_18815</name>
</gene>
<dbReference type="RefSeq" id="WP_265356614.1">
    <property type="nucleotide sequence ID" value="NZ_JAMQPS010000015.1"/>
</dbReference>
<name>A0AAW5VH40_9LEPT</name>